<sequence length="406" mass="45257">MLKSVNTLRSLGARTFGQQIALQRSYAKKSTGDGAHTFAIDSKKAYAFHVPHNYQGELGQPSGEVALNKQECLDLYRMMSLIRRFELVSDQQYKQRNIRGFCHLYSGQEAICVGMEKAITRQDAIITAYRDHGYQLCRGGSTESTMGELIGRANGCSKGKGGSMHMYLAESNFYGGNGIVGAQVPVGAGLAFALQYYAKVVNKTDLKNVSFSCYGDGAANQGQVFEAFNMAKLWNLPSIFVCENNKYGMGTSVQRSSGSTEYYKRGDYIPGIRVDAMDIFAVIDACRWAKEHAIKNGPLVMEMETYRYYGHSMSDPGVTYRSKDEIQEVRKHRDPIIRFKDRIVSAGLVTEDELKALDQDVKKEVDEAVEKTLASPLPDDSEIAKDILADEKYTCKGRTIYESYTN</sequence>
<dbReference type="PANTHER" id="PTHR11516:SF60">
    <property type="entry name" value="PYRUVATE DEHYDROGENASE E1 COMPONENT SUBUNIT ALPHA"/>
    <property type="match status" value="1"/>
</dbReference>
<keyword evidence="2 5" id="KW-0560">Oxidoreductase</keyword>
<evidence type="ECO:0000256" key="4">
    <source>
        <dbReference type="ARBA" id="ARBA00023317"/>
    </source>
</evidence>
<dbReference type="CDD" id="cd02000">
    <property type="entry name" value="TPP_E1_PDC_ADC_BCADC"/>
    <property type="match status" value="1"/>
</dbReference>
<accession>A0AAW2Z5I1</accession>
<evidence type="ECO:0000256" key="5">
    <source>
        <dbReference type="RuleBase" id="RU361139"/>
    </source>
</evidence>
<dbReference type="PANTHER" id="PTHR11516">
    <property type="entry name" value="PYRUVATE DEHYDROGENASE E1 COMPONENT, ALPHA SUBUNIT BACTERIAL AND ORGANELLAR"/>
    <property type="match status" value="1"/>
</dbReference>
<protein>
    <recommendedName>
        <fullName evidence="5">Pyruvate dehydrogenase E1 component subunit alpha</fullName>
        <ecNumber evidence="5">1.2.4.1</ecNumber>
    </recommendedName>
</protein>
<comment type="cofactor">
    <cofactor evidence="1 5">
        <name>thiamine diphosphate</name>
        <dbReference type="ChEBI" id="CHEBI:58937"/>
    </cofactor>
</comment>
<dbReference type="Gene3D" id="3.40.50.970">
    <property type="match status" value="1"/>
</dbReference>
<dbReference type="InterPro" id="IPR017597">
    <property type="entry name" value="Pyrv_DH_E1_asu_subgrp-y"/>
</dbReference>
<keyword evidence="4 5" id="KW-0670">Pyruvate</keyword>
<comment type="catalytic activity">
    <reaction evidence="5">
        <text>N(6)-[(R)-lipoyl]-L-lysyl-[protein] + pyruvate + H(+) = N(6)-[(R)-S(8)-acetyldihydrolipoyl]-L-lysyl-[protein] + CO2</text>
        <dbReference type="Rhea" id="RHEA:19189"/>
        <dbReference type="Rhea" id="RHEA-COMP:10474"/>
        <dbReference type="Rhea" id="RHEA-COMP:10478"/>
        <dbReference type="ChEBI" id="CHEBI:15361"/>
        <dbReference type="ChEBI" id="CHEBI:15378"/>
        <dbReference type="ChEBI" id="CHEBI:16526"/>
        <dbReference type="ChEBI" id="CHEBI:83099"/>
        <dbReference type="ChEBI" id="CHEBI:83111"/>
        <dbReference type="EC" id="1.2.4.1"/>
    </reaction>
</comment>
<organism evidence="7 8">
    <name type="scientific">Acrasis kona</name>
    <dbReference type="NCBI Taxonomy" id="1008807"/>
    <lineage>
        <taxon>Eukaryota</taxon>
        <taxon>Discoba</taxon>
        <taxon>Heterolobosea</taxon>
        <taxon>Tetramitia</taxon>
        <taxon>Eutetramitia</taxon>
        <taxon>Acrasidae</taxon>
        <taxon>Acrasis</taxon>
    </lineage>
</organism>
<evidence type="ECO:0000259" key="6">
    <source>
        <dbReference type="Pfam" id="PF00676"/>
    </source>
</evidence>
<dbReference type="GO" id="GO:0004739">
    <property type="term" value="F:pyruvate dehydrogenase (acetyl-transferring) activity"/>
    <property type="evidence" value="ECO:0007669"/>
    <property type="project" value="UniProtKB-UniRule"/>
</dbReference>
<evidence type="ECO:0000256" key="1">
    <source>
        <dbReference type="ARBA" id="ARBA00001964"/>
    </source>
</evidence>
<dbReference type="NCBIfam" id="TIGR03182">
    <property type="entry name" value="PDH_E1_alph_y"/>
    <property type="match status" value="1"/>
</dbReference>
<evidence type="ECO:0000313" key="7">
    <source>
        <dbReference type="EMBL" id="KAL0485057.1"/>
    </source>
</evidence>
<reference evidence="7 8" key="1">
    <citation type="submission" date="2024-03" db="EMBL/GenBank/DDBJ databases">
        <title>The Acrasis kona genome and developmental transcriptomes reveal deep origins of eukaryotic multicellular pathways.</title>
        <authorList>
            <person name="Sheikh S."/>
            <person name="Fu C.-J."/>
            <person name="Brown M.W."/>
            <person name="Baldauf S.L."/>
        </authorList>
    </citation>
    <scope>NUCLEOTIDE SEQUENCE [LARGE SCALE GENOMIC DNA]</scope>
    <source>
        <strain evidence="7 8">ATCC MYA-3509</strain>
    </source>
</reference>
<dbReference type="AlphaFoldDB" id="A0AAW2Z5I1"/>
<evidence type="ECO:0000313" key="8">
    <source>
        <dbReference type="Proteomes" id="UP001431209"/>
    </source>
</evidence>
<evidence type="ECO:0000256" key="2">
    <source>
        <dbReference type="ARBA" id="ARBA00023002"/>
    </source>
</evidence>
<dbReference type="Proteomes" id="UP001431209">
    <property type="component" value="Unassembled WGS sequence"/>
</dbReference>
<dbReference type="InterPro" id="IPR029061">
    <property type="entry name" value="THDP-binding"/>
</dbReference>
<dbReference type="InterPro" id="IPR001017">
    <property type="entry name" value="DH_E1"/>
</dbReference>
<keyword evidence="3 5" id="KW-0786">Thiamine pyrophosphate</keyword>
<name>A0AAW2Z5I1_9EUKA</name>
<feature type="domain" description="Dehydrogenase E1 component" evidence="6">
    <location>
        <begin position="78"/>
        <end position="377"/>
    </location>
</feature>
<dbReference type="EC" id="1.2.4.1" evidence="5"/>
<comment type="function">
    <text evidence="5">The pyruvate dehydrogenase complex catalyzes the overall conversion of pyruvate to acetyl-CoA and CO(2).</text>
</comment>
<gene>
    <name evidence="7" type="ORF">AKO1_011799</name>
</gene>
<keyword evidence="8" id="KW-1185">Reference proteome</keyword>
<dbReference type="SUPFAM" id="SSF52518">
    <property type="entry name" value="Thiamin diphosphate-binding fold (THDP-binding)"/>
    <property type="match status" value="1"/>
</dbReference>
<comment type="caution">
    <text evidence="7">The sequence shown here is derived from an EMBL/GenBank/DDBJ whole genome shotgun (WGS) entry which is preliminary data.</text>
</comment>
<dbReference type="EMBL" id="JAOPGA020001102">
    <property type="protein sequence ID" value="KAL0485057.1"/>
    <property type="molecule type" value="Genomic_DNA"/>
</dbReference>
<proteinExistence type="predicted"/>
<dbReference type="FunFam" id="3.40.50.970:FF:000013">
    <property type="entry name" value="Pyruvate dehydrogenase E1 component subunit alpha"/>
    <property type="match status" value="1"/>
</dbReference>
<dbReference type="Pfam" id="PF00676">
    <property type="entry name" value="E1_dh"/>
    <property type="match status" value="1"/>
</dbReference>
<dbReference type="InterPro" id="IPR050642">
    <property type="entry name" value="PDH_E1_Alpha_Subunit"/>
</dbReference>
<dbReference type="GO" id="GO:0006086">
    <property type="term" value="P:pyruvate decarboxylation to acetyl-CoA"/>
    <property type="evidence" value="ECO:0007669"/>
    <property type="project" value="InterPro"/>
</dbReference>
<evidence type="ECO:0000256" key="3">
    <source>
        <dbReference type="ARBA" id="ARBA00023052"/>
    </source>
</evidence>